<evidence type="ECO:0000256" key="1">
    <source>
        <dbReference type="SAM" id="Phobius"/>
    </source>
</evidence>
<keyword evidence="3" id="KW-1185">Reference proteome</keyword>
<dbReference type="Proteomes" id="UP000501387">
    <property type="component" value="Chromosome"/>
</dbReference>
<dbReference type="Pfam" id="PF16951">
    <property type="entry name" value="MaAIMP_sms"/>
    <property type="match status" value="1"/>
</dbReference>
<sequence length="46" mass="4780">MTTEAVVMMIIAMVTVWGGLVAGIVNLAKHPDQDDEATAPAASPQQ</sequence>
<evidence type="ECO:0000313" key="3">
    <source>
        <dbReference type="Proteomes" id="UP000501387"/>
    </source>
</evidence>
<name>A0A6G8FIY7_9MICO</name>
<proteinExistence type="predicted"/>
<dbReference type="InterPro" id="IPR031596">
    <property type="entry name" value="MaAIMP_sms"/>
</dbReference>
<protein>
    <submittedName>
        <fullName evidence="2">Methionine/alanine import family NSS transporter small subunit</fullName>
    </submittedName>
</protein>
<dbReference type="NCBIfam" id="NF033493">
    <property type="entry name" value="MetS_like_NSS"/>
    <property type="match status" value="1"/>
</dbReference>
<keyword evidence="1" id="KW-0812">Transmembrane</keyword>
<keyword evidence="1" id="KW-1133">Transmembrane helix</keyword>
<reference evidence="2 3" key="1">
    <citation type="submission" date="2020-03" db="EMBL/GenBank/DDBJ databases">
        <title>Leucobacter sp. nov., isolated from beetles.</title>
        <authorList>
            <person name="Hyun D.-W."/>
            <person name="Bae J.-W."/>
        </authorList>
    </citation>
    <scope>NUCLEOTIDE SEQUENCE [LARGE SCALE GENOMIC DNA]</scope>
    <source>
        <strain evidence="2 3">HDW9B</strain>
    </source>
</reference>
<evidence type="ECO:0000313" key="2">
    <source>
        <dbReference type="EMBL" id="QIM16324.1"/>
    </source>
</evidence>
<feature type="transmembrane region" description="Helical" evidence="1">
    <location>
        <begin position="6"/>
        <end position="28"/>
    </location>
</feature>
<dbReference type="RefSeq" id="WP_166323231.1">
    <property type="nucleotide sequence ID" value="NZ_CP049934.1"/>
</dbReference>
<organism evidence="2 3">
    <name type="scientific">Leucobacter insecticola</name>
    <dbReference type="NCBI Taxonomy" id="2714934"/>
    <lineage>
        <taxon>Bacteria</taxon>
        <taxon>Bacillati</taxon>
        <taxon>Actinomycetota</taxon>
        <taxon>Actinomycetes</taxon>
        <taxon>Micrococcales</taxon>
        <taxon>Microbacteriaceae</taxon>
        <taxon>Leucobacter</taxon>
    </lineage>
</organism>
<dbReference type="EMBL" id="CP049934">
    <property type="protein sequence ID" value="QIM16324.1"/>
    <property type="molecule type" value="Genomic_DNA"/>
</dbReference>
<dbReference type="KEGG" id="lins:G7067_07650"/>
<gene>
    <name evidence="2" type="ORF">G7067_07650</name>
</gene>
<dbReference type="AlphaFoldDB" id="A0A6G8FIY7"/>
<accession>A0A6G8FIY7</accession>
<keyword evidence="1" id="KW-0472">Membrane</keyword>